<keyword evidence="7 8" id="KW-0233">DNA recombination</keyword>
<evidence type="ECO:0000256" key="5">
    <source>
        <dbReference type="ARBA" id="ARBA00022801"/>
    </source>
</evidence>
<evidence type="ECO:0000259" key="10">
    <source>
        <dbReference type="Pfam" id="PF12320"/>
    </source>
</evidence>
<keyword evidence="8" id="KW-0235">DNA replication</keyword>
<evidence type="ECO:0000256" key="2">
    <source>
        <dbReference type="ARBA" id="ARBA00011322"/>
    </source>
</evidence>
<keyword evidence="8" id="KW-0255">Endonuclease</keyword>
<evidence type="ECO:0000256" key="4">
    <source>
        <dbReference type="ARBA" id="ARBA00022722"/>
    </source>
</evidence>
<gene>
    <name evidence="8" type="primary">sbcD</name>
    <name evidence="11" type="ORF">ACFOY7_15155</name>
</gene>
<dbReference type="InterPro" id="IPR029052">
    <property type="entry name" value="Metallo-depent_PP-like"/>
</dbReference>
<evidence type="ECO:0000256" key="1">
    <source>
        <dbReference type="ARBA" id="ARBA00010555"/>
    </source>
</evidence>
<keyword evidence="12" id="KW-1185">Reference proteome</keyword>
<dbReference type="NCBIfam" id="TIGR00619">
    <property type="entry name" value="sbcd"/>
    <property type="match status" value="1"/>
</dbReference>
<dbReference type="InterPro" id="IPR026843">
    <property type="entry name" value="SbcD_C"/>
</dbReference>
<evidence type="ECO:0000259" key="9">
    <source>
        <dbReference type="Pfam" id="PF00149"/>
    </source>
</evidence>
<comment type="caution">
    <text evidence="11">The sequence shown here is derived from an EMBL/GenBank/DDBJ whole genome shotgun (WGS) entry which is preliminary data.</text>
</comment>
<dbReference type="Pfam" id="PF00149">
    <property type="entry name" value="Metallophos"/>
    <property type="match status" value="1"/>
</dbReference>
<dbReference type="GO" id="GO:0004527">
    <property type="term" value="F:exonuclease activity"/>
    <property type="evidence" value="ECO:0007669"/>
    <property type="project" value="UniProtKB-KW"/>
</dbReference>
<dbReference type="InterPro" id="IPR050535">
    <property type="entry name" value="DNA_Repair-Maintenance_Comp"/>
</dbReference>
<dbReference type="InterPro" id="IPR041796">
    <property type="entry name" value="Mre11_N"/>
</dbReference>
<dbReference type="RefSeq" id="WP_390254128.1">
    <property type="nucleotide sequence ID" value="NZ_JBHSDT010000008.1"/>
</dbReference>
<comment type="subunit">
    <text evidence="2 8">Heterodimer of SbcC and SbcD.</text>
</comment>
<proteinExistence type="inferred from homology"/>
<dbReference type="CDD" id="cd00840">
    <property type="entry name" value="MPP_Mre11_N"/>
    <property type="match status" value="1"/>
</dbReference>
<name>A0ABV8WX28_9BACI</name>
<evidence type="ECO:0000313" key="11">
    <source>
        <dbReference type="EMBL" id="MFC4404406.1"/>
    </source>
</evidence>
<comment type="similarity">
    <text evidence="1 8">Belongs to the SbcD family.</text>
</comment>
<reference evidence="12" key="1">
    <citation type="journal article" date="2019" name="Int. J. Syst. Evol. Microbiol.">
        <title>The Global Catalogue of Microorganisms (GCM) 10K type strain sequencing project: providing services to taxonomists for standard genome sequencing and annotation.</title>
        <authorList>
            <consortium name="The Broad Institute Genomics Platform"/>
            <consortium name="The Broad Institute Genome Sequencing Center for Infectious Disease"/>
            <person name="Wu L."/>
            <person name="Ma J."/>
        </authorList>
    </citation>
    <scope>NUCLEOTIDE SEQUENCE [LARGE SCALE GENOMIC DNA]</scope>
    <source>
        <strain evidence="12">CCUG 37865</strain>
    </source>
</reference>
<feature type="domain" description="Nuclease SbcCD subunit D C-terminal" evidence="10">
    <location>
        <begin position="271"/>
        <end position="359"/>
    </location>
</feature>
<dbReference type="PANTHER" id="PTHR30337">
    <property type="entry name" value="COMPONENT OF ATP-DEPENDENT DSDNA EXONUCLEASE"/>
    <property type="match status" value="1"/>
</dbReference>
<evidence type="ECO:0000256" key="6">
    <source>
        <dbReference type="ARBA" id="ARBA00022839"/>
    </source>
</evidence>
<evidence type="ECO:0000256" key="7">
    <source>
        <dbReference type="ARBA" id="ARBA00023172"/>
    </source>
</evidence>
<keyword evidence="5 8" id="KW-0378">Hydrolase</keyword>
<dbReference type="Proteomes" id="UP001595882">
    <property type="component" value="Unassembled WGS sequence"/>
</dbReference>
<feature type="domain" description="Calcineurin-like phosphoesterase" evidence="9">
    <location>
        <begin position="4"/>
        <end position="222"/>
    </location>
</feature>
<dbReference type="Pfam" id="PF12320">
    <property type="entry name" value="SbcD_C"/>
    <property type="match status" value="1"/>
</dbReference>
<evidence type="ECO:0000256" key="3">
    <source>
        <dbReference type="ARBA" id="ARBA00013365"/>
    </source>
</evidence>
<dbReference type="InterPro" id="IPR004843">
    <property type="entry name" value="Calcineurin-like_PHP"/>
</dbReference>
<comment type="function">
    <text evidence="8">SbcCD cleaves DNA hairpin structures. These structures can inhibit DNA replication and are intermediates in certain DNA recombination reactions. The complex acts as a 3'-&gt;5' double strand exonuclease that can open hairpins. It also has a 5' single-strand endonuclease activity.</text>
</comment>
<keyword evidence="6 8" id="KW-0269">Exonuclease</keyword>
<dbReference type="EMBL" id="JBHSDT010000008">
    <property type="protein sequence ID" value="MFC4404406.1"/>
    <property type="molecule type" value="Genomic_DNA"/>
</dbReference>
<dbReference type="SUPFAM" id="SSF56300">
    <property type="entry name" value="Metallo-dependent phosphatases"/>
    <property type="match status" value="1"/>
</dbReference>
<sequence length="387" mass="44497">MITLKIIHTADWHLGKLVHGLHMTEDQTDVLDRLFEILDQEKPDILIIAGDLYDRSVPPREAVELLNTVLTKICTELHIPVMAISGNHDSPDRLGFGSSLFRSQHLYLHTAIEQAFQPVVIEDKDGPANFFLIPYFEPAQVREYFEDNEIDTHHHAMKKVLEEIKASINYNERNIIVAHTFVAGGMESDSEERLTMIGGSPYVDASLFSDFDYVALGHLHRPQKILRDTIRYSGSIMKYSFSEATHGKSVTLVDMDSQGACVIKQIPLRPAKDMRVVKGYFQDLIEEKVIPGTEDYLQIELLDDGQILDPVSKLRSIFPNILRLERKQNLLGMSLKDKEKIHKKQEMTHEQLFESFYKEIKGEEIPRVRSNYIHEIMTSLINEEREK</sequence>
<evidence type="ECO:0000256" key="8">
    <source>
        <dbReference type="RuleBase" id="RU363069"/>
    </source>
</evidence>
<dbReference type="Gene3D" id="3.60.21.10">
    <property type="match status" value="1"/>
</dbReference>
<dbReference type="PANTHER" id="PTHR30337:SF0">
    <property type="entry name" value="NUCLEASE SBCCD SUBUNIT D"/>
    <property type="match status" value="1"/>
</dbReference>
<dbReference type="InterPro" id="IPR004593">
    <property type="entry name" value="SbcD"/>
</dbReference>
<accession>A0ABV8WX28</accession>
<evidence type="ECO:0000313" key="12">
    <source>
        <dbReference type="Proteomes" id="UP001595882"/>
    </source>
</evidence>
<keyword evidence="4 8" id="KW-0540">Nuclease</keyword>
<organism evidence="11 12">
    <name type="scientific">Gracilibacillus xinjiangensis</name>
    <dbReference type="NCBI Taxonomy" id="1193282"/>
    <lineage>
        <taxon>Bacteria</taxon>
        <taxon>Bacillati</taxon>
        <taxon>Bacillota</taxon>
        <taxon>Bacilli</taxon>
        <taxon>Bacillales</taxon>
        <taxon>Bacillaceae</taxon>
        <taxon>Gracilibacillus</taxon>
    </lineage>
</organism>
<protein>
    <recommendedName>
        <fullName evidence="3 8">Nuclease SbcCD subunit D</fullName>
    </recommendedName>
</protein>